<keyword evidence="8" id="KW-1185">Reference proteome</keyword>
<evidence type="ECO:0000313" key="7">
    <source>
        <dbReference type="EMBL" id="MTH61609.1"/>
    </source>
</evidence>
<dbReference type="AlphaFoldDB" id="A0A844HR31"/>
<proteinExistence type="inferred from homology"/>
<comment type="similarity">
    <text evidence="2">Belongs to the GMC oxidoreductase family.</text>
</comment>
<evidence type="ECO:0000256" key="3">
    <source>
        <dbReference type="ARBA" id="ARBA00022630"/>
    </source>
</evidence>
<comment type="caution">
    <text evidence="7">The sequence shown here is derived from an EMBL/GenBank/DDBJ whole genome shotgun (WGS) entry which is preliminary data.</text>
</comment>
<keyword evidence="4" id="KW-0274">FAD</keyword>
<accession>A0A844HR31</accession>
<dbReference type="Gene3D" id="3.50.50.60">
    <property type="entry name" value="FAD/NAD(P)-binding domain"/>
    <property type="match status" value="1"/>
</dbReference>
<sequence>MRIAQQHLAEQGQLRAIRAAIEQPCAQIVLDPAHAFGRRDAWGISVPHIDCRPRGEDHQVMKAQSEGFKQMIKAVDGEIDFVGSPLGLEEFGRGAYPDADPFSRALFRRSFHRSVLMGAAIHESGGARMGDDPKRSVLNKWNQCWDAPNLVVSDASAFCSSGVSGTTLTVMALTLRACRNLATALKGQDRPISAGDL</sequence>
<name>A0A844HR31_9RHOB</name>
<evidence type="ECO:0000256" key="5">
    <source>
        <dbReference type="ARBA" id="ARBA00023002"/>
    </source>
</evidence>
<evidence type="ECO:0000313" key="8">
    <source>
        <dbReference type="Proteomes" id="UP000449846"/>
    </source>
</evidence>
<keyword evidence="5" id="KW-0560">Oxidoreductase</keyword>
<evidence type="ECO:0000256" key="4">
    <source>
        <dbReference type="ARBA" id="ARBA00022827"/>
    </source>
</evidence>
<gene>
    <name evidence="7" type="ORF">GL300_20560</name>
</gene>
<keyword evidence="3" id="KW-0285">Flavoprotein</keyword>
<dbReference type="GO" id="GO:0016614">
    <property type="term" value="F:oxidoreductase activity, acting on CH-OH group of donors"/>
    <property type="evidence" value="ECO:0007669"/>
    <property type="project" value="InterPro"/>
</dbReference>
<evidence type="ECO:0000259" key="6">
    <source>
        <dbReference type="Pfam" id="PF05199"/>
    </source>
</evidence>
<dbReference type="InterPro" id="IPR036188">
    <property type="entry name" value="FAD/NAD-bd_sf"/>
</dbReference>
<protein>
    <recommendedName>
        <fullName evidence="6">Glucose-methanol-choline oxidoreductase C-terminal domain-containing protein</fullName>
    </recommendedName>
</protein>
<dbReference type="EMBL" id="WMIG01000018">
    <property type="protein sequence ID" value="MTH61609.1"/>
    <property type="molecule type" value="Genomic_DNA"/>
</dbReference>
<dbReference type="PANTHER" id="PTHR42784">
    <property type="entry name" value="PYRANOSE 2-OXIDASE"/>
    <property type="match status" value="1"/>
</dbReference>
<evidence type="ECO:0000256" key="2">
    <source>
        <dbReference type="ARBA" id="ARBA00010790"/>
    </source>
</evidence>
<dbReference type="PANTHER" id="PTHR42784:SF1">
    <property type="entry name" value="PYRANOSE 2-OXIDASE"/>
    <property type="match status" value="1"/>
</dbReference>
<evidence type="ECO:0000256" key="1">
    <source>
        <dbReference type="ARBA" id="ARBA00001974"/>
    </source>
</evidence>
<dbReference type="SUPFAM" id="SSF51905">
    <property type="entry name" value="FAD/NAD(P)-binding domain"/>
    <property type="match status" value="1"/>
</dbReference>
<feature type="domain" description="Glucose-methanol-choline oxidoreductase C-terminal" evidence="6">
    <location>
        <begin position="39"/>
        <end position="173"/>
    </location>
</feature>
<dbReference type="OrthoDB" id="9798604at2"/>
<dbReference type="Pfam" id="PF05199">
    <property type="entry name" value="GMC_oxred_C"/>
    <property type="match status" value="1"/>
</dbReference>
<reference evidence="7 8" key="1">
    <citation type="submission" date="2019-11" db="EMBL/GenBank/DDBJ databases">
        <authorList>
            <person name="Dong K."/>
        </authorList>
    </citation>
    <scope>NUCLEOTIDE SEQUENCE [LARGE SCALE GENOMIC DNA]</scope>
    <source>
        <strain evidence="7 8">NBRC 112902</strain>
    </source>
</reference>
<dbReference type="InterPro" id="IPR051473">
    <property type="entry name" value="P2Ox-like"/>
</dbReference>
<dbReference type="InterPro" id="IPR007867">
    <property type="entry name" value="GMC_OxRtase_C"/>
</dbReference>
<dbReference type="Proteomes" id="UP000449846">
    <property type="component" value="Unassembled WGS sequence"/>
</dbReference>
<organism evidence="7 8">
    <name type="scientific">Paracoccus litorisediminis</name>
    <dbReference type="NCBI Taxonomy" id="2006130"/>
    <lineage>
        <taxon>Bacteria</taxon>
        <taxon>Pseudomonadati</taxon>
        <taxon>Pseudomonadota</taxon>
        <taxon>Alphaproteobacteria</taxon>
        <taxon>Rhodobacterales</taxon>
        <taxon>Paracoccaceae</taxon>
        <taxon>Paracoccus</taxon>
    </lineage>
</organism>
<comment type="cofactor">
    <cofactor evidence="1">
        <name>FAD</name>
        <dbReference type="ChEBI" id="CHEBI:57692"/>
    </cofactor>
</comment>